<dbReference type="RefSeq" id="XP_064074757.1">
    <property type="nucleotide sequence ID" value="XM_064218687.1"/>
</dbReference>
<dbReference type="PANTHER" id="PTHR24260:SF143">
    <property type="entry name" value="SERINE PROTEASE GD-LIKE PROTEIN"/>
    <property type="match status" value="1"/>
</dbReference>
<feature type="chain" id="PRO_5046099464" evidence="1">
    <location>
        <begin position="18"/>
        <end position="490"/>
    </location>
</feature>
<accession>A0ABM4ATX4</accession>
<keyword evidence="1" id="KW-0732">Signal</keyword>
<organism evidence="3 4">
    <name type="scientific">Vanessa tameamea</name>
    <name type="common">Kamehameha butterfly</name>
    <dbReference type="NCBI Taxonomy" id="334116"/>
    <lineage>
        <taxon>Eukaryota</taxon>
        <taxon>Metazoa</taxon>
        <taxon>Ecdysozoa</taxon>
        <taxon>Arthropoda</taxon>
        <taxon>Hexapoda</taxon>
        <taxon>Insecta</taxon>
        <taxon>Pterygota</taxon>
        <taxon>Neoptera</taxon>
        <taxon>Endopterygota</taxon>
        <taxon>Lepidoptera</taxon>
        <taxon>Glossata</taxon>
        <taxon>Ditrysia</taxon>
        <taxon>Papilionoidea</taxon>
        <taxon>Nymphalidae</taxon>
        <taxon>Nymphalinae</taxon>
        <taxon>Vanessa</taxon>
    </lineage>
</organism>
<dbReference type="Pfam" id="PF00089">
    <property type="entry name" value="Trypsin"/>
    <property type="match status" value="1"/>
</dbReference>
<evidence type="ECO:0000313" key="4">
    <source>
        <dbReference type="RefSeq" id="XP_064074757.1"/>
    </source>
</evidence>
<sequence length="490" mass="55653">MKLKVMLFFYVLVKVIAVKSECDSYLECLGSFFDNFFLGHTNFNLTKVRDIFVPGFHDVNLEKENLQNVLSGVSSFLGEELESGVSFETPTNIFQNVNNNTAIYVKTIKINDNIDDINAEEIPLDSNATRETIESINSSNTDTIDFIKPYVNLNISKIVPINNINVVNHTTINLIDDKLIKNIDENEISDIDDYGIYYENNDNSTDYPVIDYIDLYKDTTNEYVDIKTTPIPDNFNNNNYGTETILDVKNTIIRENNRNNSSNMEDNVTETLDKILFPWVAAIYVKKDTSNQFDYYCDGALVSAGAILTAARCIQNGNMQAKPEELLVILGKTSLNSMNKYERFVKVEDVILHDNYTMDGFENDIAILVMEDPVVFSERIQPACLGIEDYKESITTGWAATGDLTLIHLNTDESVNCNDIGGNRTYCAVYDRDIKVCPSYGGLHVTRHEDTWHLHGIRHADPSDRGLCVDNVITFTDLTDYINWIKQYIE</sequence>
<feature type="domain" description="Peptidase S1" evidence="2">
    <location>
        <begin position="277"/>
        <end position="490"/>
    </location>
</feature>
<dbReference type="PANTHER" id="PTHR24260">
    <property type="match status" value="1"/>
</dbReference>
<dbReference type="SMART" id="SM00020">
    <property type="entry name" value="Tryp_SPc"/>
    <property type="match status" value="1"/>
</dbReference>
<proteinExistence type="predicted"/>
<evidence type="ECO:0000259" key="2">
    <source>
        <dbReference type="PROSITE" id="PS50240"/>
    </source>
</evidence>
<dbReference type="SUPFAM" id="SSF50494">
    <property type="entry name" value="Trypsin-like serine proteases"/>
    <property type="match status" value="1"/>
</dbReference>
<keyword evidence="3" id="KW-1185">Reference proteome</keyword>
<dbReference type="InterPro" id="IPR001254">
    <property type="entry name" value="Trypsin_dom"/>
</dbReference>
<dbReference type="PROSITE" id="PS50240">
    <property type="entry name" value="TRYPSIN_DOM"/>
    <property type="match status" value="1"/>
</dbReference>
<evidence type="ECO:0000313" key="3">
    <source>
        <dbReference type="Proteomes" id="UP001652626"/>
    </source>
</evidence>
<evidence type="ECO:0000256" key="1">
    <source>
        <dbReference type="SAM" id="SignalP"/>
    </source>
</evidence>
<name>A0ABM4ATX4_VANTA</name>
<dbReference type="GeneID" id="113395201"/>
<protein>
    <submittedName>
        <fullName evidence="4">Coagulation factor X-like isoform X2</fullName>
    </submittedName>
</protein>
<dbReference type="Gene3D" id="2.40.10.10">
    <property type="entry name" value="Trypsin-like serine proteases"/>
    <property type="match status" value="1"/>
</dbReference>
<gene>
    <name evidence="4" type="primary">LOC113395201</name>
</gene>
<feature type="signal peptide" evidence="1">
    <location>
        <begin position="1"/>
        <end position="17"/>
    </location>
</feature>
<reference evidence="4" key="1">
    <citation type="submission" date="2025-08" db="UniProtKB">
        <authorList>
            <consortium name="RefSeq"/>
        </authorList>
    </citation>
    <scope>IDENTIFICATION</scope>
    <source>
        <tissue evidence="4">Whole body</tissue>
    </source>
</reference>
<dbReference type="Proteomes" id="UP001652626">
    <property type="component" value="Chromosome 23"/>
</dbReference>
<dbReference type="InterPro" id="IPR009003">
    <property type="entry name" value="Peptidase_S1_PA"/>
</dbReference>
<dbReference type="InterPro" id="IPR051333">
    <property type="entry name" value="CLIP_Serine_Protease"/>
</dbReference>
<dbReference type="InterPro" id="IPR043504">
    <property type="entry name" value="Peptidase_S1_PA_chymotrypsin"/>
</dbReference>